<protein>
    <submittedName>
        <fullName evidence="1">Uncharacterized protein</fullName>
    </submittedName>
</protein>
<accession>A0A822Z913</accession>
<comment type="caution">
    <text evidence="1">The sequence shown here is derived from an EMBL/GenBank/DDBJ whole genome shotgun (WGS) entry which is preliminary data.</text>
</comment>
<keyword evidence="2" id="KW-1185">Reference proteome</keyword>
<sequence>MEAAESCMAGLFEGGEAPLSLSLSLSLYFSNI</sequence>
<proteinExistence type="predicted"/>
<name>A0A822Z913_NELNU</name>
<evidence type="ECO:0000313" key="1">
    <source>
        <dbReference type="EMBL" id="DAD38018.1"/>
    </source>
</evidence>
<gene>
    <name evidence="1" type="ORF">HUJ06_008659</name>
</gene>
<organism evidence="1 2">
    <name type="scientific">Nelumbo nucifera</name>
    <name type="common">Sacred lotus</name>
    <dbReference type="NCBI Taxonomy" id="4432"/>
    <lineage>
        <taxon>Eukaryota</taxon>
        <taxon>Viridiplantae</taxon>
        <taxon>Streptophyta</taxon>
        <taxon>Embryophyta</taxon>
        <taxon>Tracheophyta</taxon>
        <taxon>Spermatophyta</taxon>
        <taxon>Magnoliopsida</taxon>
        <taxon>Proteales</taxon>
        <taxon>Nelumbonaceae</taxon>
        <taxon>Nelumbo</taxon>
    </lineage>
</organism>
<dbReference type="AlphaFoldDB" id="A0A822Z913"/>
<evidence type="ECO:0000313" key="2">
    <source>
        <dbReference type="Proteomes" id="UP000607653"/>
    </source>
</evidence>
<dbReference type="EMBL" id="DUZY01000004">
    <property type="protein sequence ID" value="DAD38018.1"/>
    <property type="molecule type" value="Genomic_DNA"/>
</dbReference>
<dbReference type="Proteomes" id="UP000607653">
    <property type="component" value="Unassembled WGS sequence"/>
</dbReference>
<reference evidence="1 2" key="1">
    <citation type="journal article" date="2020" name="Mol. Biol. Evol.">
        <title>Distinct Expression and Methylation Patterns for Genes with Different Fates following a Single Whole-Genome Duplication in Flowering Plants.</title>
        <authorList>
            <person name="Shi T."/>
            <person name="Rahmani R.S."/>
            <person name="Gugger P.F."/>
            <person name="Wang M."/>
            <person name="Li H."/>
            <person name="Zhang Y."/>
            <person name="Li Z."/>
            <person name="Wang Q."/>
            <person name="Van de Peer Y."/>
            <person name="Marchal K."/>
            <person name="Chen J."/>
        </authorList>
    </citation>
    <scope>NUCLEOTIDE SEQUENCE [LARGE SCALE GENOMIC DNA]</scope>
    <source>
        <tissue evidence="1">Leaf</tissue>
    </source>
</reference>